<protein>
    <submittedName>
        <fullName evidence="2">Uncharacterized protein</fullName>
    </submittedName>
</protein>
<keyword evidence="1" id="KW-0812">Transmembrane</keyword>
<dbReference type="OrthoDB" id="26309at10239"/>
<name>A0A223W008_9CAUD</name>
<reference evidence="2 3" key="1">
    <citation type="submission" date="2017-06" db="EMBL/GenBank/DDBJ databases">
        <authorList>
            <person name="Kim H.J."/>
            <person name="Triplett B.A."/>
        </authorList>
    </citation>
    <scope>NUCLEOTIDE SEQUENCE [LARGE SCALE GENOMIC DNA]</scope>
</reference>
<evidence type="ECO:0000256" key="1">
    <source>
        <dbReference type="SAM" id="Phobius"/>
    </source>
</evidence>
<dbReference type="EMBL" id="MF403008">
    <property type="protein sequence ID" value="ASV44755.1"/>
    <property type="molecule type" value="Genomic_DNA"/>
</dbReference>
<dbReference type="RefSeq" id="YP_009612343.1">
    <property type="nucleotide sequence ID" value="NC_042013.1"/>
</dbReference>
<evidence type="ECO:0000313" key="3">
    <source>
        <dbReference type="Proteomes" id="UP000223025"/>
    </source>
</evidence>
<sequence length="136" mass="15563">MQIQNAELAKTFILGGNAIFTVKGKETRYTYRVRKHKENDVWFVGVMFAESNSFFAYIGFIKDGKFTPSNKNYPVTDVRTVSFGWMFDRVYGQTRIPANMEFYHEGKCARCARRLTVPSSIESGFGPECATKIICE</sequence>
<dbReference type="KEGG" id="vg:40088681"/>
<proteinExistence type="predicted"/>
<dbReference type="Pfam" id="PF19474">
    <property type="entry name" value="DUF6011"/>
    <property type="match status" value="1"/>
</dbReference>
<accession>A0A223W008</accession>
<feature type="transmembrane region" description="Helical" evidence="1">
    <location>
        <begin position="41"/>
        <end position="61"/>
    </location>
</feature>
<keyword evidence="3" id="KW-1185">Reference proteome</keyword>
<organism evidence="2 3">
    <name type="scientific">Agrobacterium phage Atu_ph07</name>
    <dbReference type="NCBI Taxonomy" id="2024264"/>
    <lineage>
        <taxon>Viruses</taxon>
        <taxon>Duplodnaviria</taxon>
        <taxon>Heunggongvirae</taxon>
        <taxon>Uroviricota</taxon>
        <taxon>Caudoviricetes</taxon>
        <taxon>Polybotosvirus</taxon>
        <taxon>Polybotosvirus Atuph07</taxon>
    </lineage>
</organism>
<dbReference type="InterPro" id="IPR046053">
    <property type="entry name" value="DUF6011"/>
</dbReference>
<evidence type="ECO:0000313" key="2">
    <source>
        <dbReference type="EMBL" id="ASV44755.1"/>
    </source>
</evidence>
<keyword evidence="1" id="KW-0472">Membrane</keyword>
<dbReference type="GeneID" id="40088681"/>
<dbReference type="Proteomes" id="UP000223025">
    <property type="component" value="Segment"/>
</dbReference>
<keyword evidence="1" id="KW-1133">Transmembrane helix</keyword>